<organism evidence="2 3">
    <name type="scientific">Albidiferax ferrireducens (strain ATCC BAA-621 / DSM 15236 / T118)</name>
    <name type="common">Rhodoferax ferrireducens</name>
    <dbReference type="NCBI Taxonomy" id="338969"/>
    <lineage>
        <taxon>Bacteria</taxon>
        <taxon>Pseudomonadati</taxon>
        <taxon>Pseudomonadota</taxon>
        <taxon>Betaproteobacteria</taxon>
        <taxon>Burkholderiales</taxon>
        <taxon>Comamonadaceae</taxon>
        <taxon>Rhodoferax</taxon>
    </lineage>
</organism>
<sequence length="205" mass="23751">MTPRSRQVLGALAIVLVLAGGYVLKFGLYPRYFDIEWDEEVQLHDGRMIVVHVKRTFERRSRTDRWLAHDRDTEVTFDAGPPWGKISRNFERYDVKMIEQHDGNWFFALRVTTGIPPKKLVDPAYTVLILEKDGTERPAKSWDDIPDFPRQNIMPVTPSPEGILPFANSLLTWKTKMEHWKNNPRAAGDNGLIIQRHTNQQGETK</sequence>
<name>Q21UX1_ALBFT</name>
<evidence type="ECO:0000313" key="2">
    <source>
        <dbReference type="EMBL" id="ABD70432.1"/>
    </source>
</evidence>
<dbReference type="Proteomes" id="UP000008332">
    <property type="component" value="Chromosome"/>
</dbReference>
<feature type="compositionally biased region" description="Polar residues" evidence="1">
    <location>
        <begin position="196"/>
        <end position="205"/>
    </location>
</feature>
<dbReference type="STRING" id="338969.Rfer_2718"/>
<dbReference type="OrthoDB" id="8777632at2"/>
<accession>Q21UX1</accession>
<feature type="region of interest" description="Disordered" evidence="1">
    <location>
        <begin position="184"/>
        <end position="205"/>
    </location>
</feature>
<dbReference type="AlphaFoldDB" id="Q21UX1"/>
<evidence type="ECO:0000313" key="3">
    <source>
        <dbReference type="Proteomes" id="UP000008332"/>
    </source>
</evidence>
<evidence type="ECO:0000256" key="1">
    <source>
        <dbReference type="SAM" id="MobiDB-lite"/>
    </source>
</evidence>
<gene>
    <name evidence="2" type="ordered locus">Rfer_2718</name>
</gene>
<dbReference type="RefSeq" id="WP_011464998.1">
    <property type="nucleotide sequence ID" value="NC_007908.1"/>
</dbReference>
<dbReference type="KEGG" id="rfr:Rfer_2718"/>
<dbReference type="HOGENOM" id="CLU_1336647_0_0_4"/>
<proteinExistence type="predicted"/>
<keyword evidence="3" id="KW-1185">Reference proteome</keyword>
<dbReference type="EMBL" id="CP000267">
    <property type="protein sequence ID" value="ABD70432.1"/>
    <property type="molecule type" value="Genomic_DNA"/>
</dbReference>
<protein>
    <submittedName>
        <fullName evidence="2">Uncharacterized protein</fullName>
    </submittedName>
</protein>
<reference evidence="3" key="1">
    <citation type="submission" date="2006-02" db="EMBL/GenBank/DDBJ databases">
        <title>Complete sequence of chromosome of Rhodoferax ferrireducens DSM 15236.</title>
        <authorList>
            <person name="Copeland A."/>
            <person name="Lucas S."/>
            <person name="Lapidus A."/>
            <person name="Barry K."/>
            <person name="Detter J.C."/>
            <person name="Glavina del Rio T."/>
            <person name="Hammon N."/>
            <person name="Israni S."/>
            <person name="Pitluck S."/>
            <person name="Brettin T."/>
            <person name="Bruce D."/>
            <person name="Han C."/>
            <person name="Tapia R."/>
            <person name="Gilna P."/>
            <person name="Kiss H."/>
            <person name="Schmutz J."/>
            <person name="Larimer F."/>
            <person name="Land M."/>
            <person name="Kyrpides N."/>
            <person name="Ivanova N."/>
            <person name="Richardson P."/>
        </authorList>
    </citation>
    <scope>NUCLEOTIDE SEQUENCE [LARGE SCALE GENOMIC DNA]</scope>
    <source>
        <strain evidence="3">ATCC BAA-621 / DSM 15236 / T118</strain>
    </source>
</reference>